<protein>
    <submittedName>
        <fullName evidence="1">Uncharacterized protein</fullName>
    </submittedName>
</protein>
<dbReference type="Proteomes" id="UP001597438">
    <property type="component" value="Unassembled WGS sequence"/>
</dbReference>
<comment type="caution">
    <text evidence="1">The sequence shown here is derived from an EMBL/GenBank/DDBJ whole genome shotgun (WGS) entry which is preliminary data.</text>
</comment>
<keyword evidence="2" id="KW-1185">Reference proteome</keyword>
<organism evidence="1 2">
    <name type="scientific">Christiangramia antarctica</name>
    <dbReference type="NCBI Taxonomy" id="2058158"/>
    <lineage>
        <taxon>Bacteria</taxon>
        <taxon>Pseudomonadati</taxon>
        <taxon>Bacteroidota</taxon>
        <taxon>Flavobacteriia</taxon>
        <taxon>Flavobacteriales</taxon>
        <taxon>Flavobacteriaceae</taxon>
        <taxon>Christiangramia</taxon>
    </lineage>
</organism>
<proteinExistence type="predicted"/>
<dbReference type="RefSeq" id="WP_251740672.1">
    <property type="nucleotide sequence ID" value="NZ_JBHUOJ010000033.1"/>
</dbReference>
<name>A0ABW5X6M6_9FLAO</name>
<reference evidence="2" key="1">
    <citation type="journal article" date="2019" name="Int. J. Syst. Evol. Microbiol.">
        <title>The Global Catalogue of Microorganisms (GCM) 10K type strain sequencing project: providing services to taxonomists for standard genome sequencing and annotation.</title>
        <authorList>
            <consortium name="The Broad Institute Genomics Platform"/>
            <consortium name="The Broad Institute Genome Sequencing Center for Infectious Disease"/>
            <person name="Wu L."/>
            <person name="Ma J."/>
        </authorList>
    </citation>
    <scope>NUCLEOTIDE SEQUENCE [LARGE SCALE GENOMIC DNA]</scope>
    <source>
        <strain evidence="2">KCTC 52925</strain>
    </source>
</reference>
<gene>
    <name evidence="1" type="ORF">ACFSYS_15720</name>
</gene>
<dbReference type="EMBL" id="JBHUOJ010000033">
    <property type="protein sequence ID" value="MFD2834740.1"/>
    <property type="molecule type" value="Genomic_DNA"/>
</dbReference>
<accession>A0ABW5X6M6</accession>
<sequence length="214" mass="24291">MKAYIQLIDITTDGRVVVSGQLSRTNLIVKLHEHIYTKEPEDGIWGYTLEVIPTSVFGADMMVPFTVEALWTGNESTNGIRITQPTLPPDESEYETVQMKVKKVENFIKEQANFLILKGASFDKTTNQLIIYISYGGGCFPHLFSLEWDGLLLESFPPQYNFNLVDLSEYDPCKAILPAQLRFDIDTPDTQLDKPSKINLGTVRNNRQIQIDLE</sequence>
<evidence type="ECO:0000313" key="1">
    <source>
        <dbReference type="EMBL" id="MFD2834740.1"/>
    </source>
</evidence>
<evidence type="ECO:0000313" key="2">
    <source>
        <dbReference type="Proteomes" id="UP001597438"/>
    </source>
</evidence>